<sequence length="464" mass="50109">MPLPEDVSSLSASASSSRRRRRQRQADSSNLTCSWSCSRSLLIIAVLATILLLAVSSYQADASSFVNIYMQTGTAGEYVLGKGDGDSNGTVVTAVTAVTAASSTTSSVATVALEPSTTTGTTGPAPPLVAATVATTAPATATSETQGAPGGPVMQVTDGSGRLGNNLAFILRGILYAQMTQHAAVTFSLTSKPCKELFEPKAVLPLGGAKIEGPRFCPEKSDKRQEGRPVYNFQGERCKGSTAKDFHSLALETLVQAFRPEFKTCLDAVSAPEVTAKELTVHLRGQDLWGMQEFELTSDKPIPLEANAHHWLWHQPPCTMYRKIIVEEGFTKVIVVTSPDLRHVCVEWLKSNAASLGVEVVIQSGSLREDFCALAKASNLVLSFSTLGDNAAVLNNQVKKIFFREFAQTHSLIDCGLWPGTELYQYKMPISEGKHPPYGNTYREIIKWFTTYDESQITKSAGCR</sequence>
<evidence type="ECO:0000256" key="1">
    <source>
        <dbReference type="SAM" id="MobiDB-lite"/>
    </source>
</evidence>
<reference evidence="2" key="1">
    <citation type="submission" date="2022-10" db="EMBL/GenBank/DDBJ databases">
        <authorList>
            <person name="Chen Y."/>
            <person name="Dougan E. K."/>
            <person name="Chan C."/>
            <person name="Rhodes N."/>
            <person name="Thang M."/>
        </authorList>
    </citation>
    <scope>NUCLEOTIDE SEQUENCE</scope>
</reference>
<keyword evidence="4" id="KW-1185">Reference proteome</keyword>
<organism evidence="2">
    <name type="scientific">Cladocopium goreaui</name>
    <dbReference type="NCBI Taxonomy" id="2562237"/>
    <lineage>
        <taxon>Eukaryota</taxon>
        <taxon>Sar</taxon>
        <taxon>Alveolata</taxon>
        <taxon>Dinophyceae</taxon>
        <taxon>Suessiales</taxon>
        <taxon>Symbiodiniaceae</taxon>
        <taxon>Cladocopium</taxon>
    </lineage>
</organism>
<protein>
    <submittedName>
        <fullName evidence="2">Uncharacterized protein</fullName>
    </submittedName>
</protein>
<name>A0A9P1CV25_9DINO</name>
<feature type="region of interest" description="Disordered" evidence="1">
    <location>
        <begin position="1"/>
        <end position="25"/>
    </location>
</feature>
<evidence type="ECO:0000313" key="2">
    <source>
        <dbReference type="EMBL" id="CAI3997975.1"/>
    </source>
</evidence>
<evidence type="ECO:0000313" key="4">
    <source>
        <dbReference type="Proteomes" id="UP001152797"/>
    </source>
</evidence>
<proteinExistence type="predicted"/>
<accession>A0A9P1CV25</accession>
<gene>
    <name evidence="2" type="ORF">C1SCF055_LOCUS24310</name>
</gene>
<dbReference type="EMBL" id="CAMXCT020002407">
    <property type="protein sequence ID" value="CAL1151350.1"/>
    <property type="molecule type" value="Genomic_DNA"/>
</dbReference>
<evidence type="ECO:0000313" key="3">
    <source>
        <dbReference type="EMBL" id="CAL4785287.1"/>
    </source>
</evidence>
<dbReference type="OrthoDB" id="424209at2759"/>
<reference evidence="3 4" key="2">
    <citation type="submission" date="2024-05" db="EMBL/GenBank/DDBJ databases">
        <authorList>
            <person name="Chen Y."/>
            <person name="Shah S."/>
            <person name="Dougan E. K."/>
            <person name="Thang M."/>
            <person name="Chan C."/>
        </authorList>
    </citation>
    <scope>NUCLEOTIDE SEQUENCE [LARGE SCALE GENOMIC DNA]</scope>
</reference>
<dbReference type="EMBL" id="CAMXCT010002407">
    <property type="protein sequence ID" value="CAI3997975.1"/>
    <property type="molecule type" value="Genomic_DNA"/>
</dbReference>
<dbReference type="EMBL" id="CAMXCT030002407">
    <property type="protein sequence ID" value="CAL4785287.1"/>
    <property type="molecule type" value="Genomic_DNA"/>
</dbReference>
<dbReference type="Proteomes" id="UP001152797">
    <property type="component" value="Unassembled WGS sequence"/>
</dbReference>
<comment type="caution">
    <text evidence="2">The sequence shown here is derived from an EMBL/GenBank/DDBJ whole genome shotgun (WGS) entry which is preliminary data.</text>
</comment>
<dbReference type="AlphaFoldDB" id="A0A9P1CV25"/>